<feature type="transmembrane region" description="Helical" evidence="7">
    <location>
        <begin position="147"/>
        <end position="165"/>
    </location>
</feature>
<dbReference type="InterPro" id="IPR036458">
    <property type="entry name" value="Na:dicarbo_symporter_sf"/>
</dbReference>
<evidence type="ECO:0000313" key="9">
    <source>
        <dbReference type="Proteomes" id="UP000052258"/>
    </source>
</evidence>
<feature type="transmembrane region" description="Helical" evidence="7">
    <location>
        <begin position="215"/>
        <end position="241"/>
    </location>
</feature>
<reference evidence="8 9" key="1">
    <citation type="journal article" date="2015" name="Genome Biol. Evol.">
        <title>Comparative Genomics of Listeria Sensu Lato: Genus-Wide Differences in Evolutionary Dynamics and the Progressive Gain of Complex, Potentially Pathogenicity-Related Traits through Lateral Gene Transfer.</title>
        <authorList>
            <person name="Chiara M."/>
            <person name="Caruso M."/>
            <person name="D'Erchia A.M."/>
            <person name="Manzari C."/>
            <person name="Fraccalvieri R."/>
            <person name="Goffredo E."/>
            <person name="Latorre L."/>
            <person name="Miccolupo A."/>
            <person name="Padalino I."/>
            <person name="Santagada G."/>
            <person name="Chiocco D."/>
            <person name="Pesole G."/>
            <person name="Horner D.S."/>
            <person name="Parisi A."/>
        </authorList>
    </citation>
    <scope>NUCLEOTIDE SEQUENCE [LARGE SCALE GENOMIC DNA]</scope>
    <source>
        <strain evidence="8 9">1991</strain>
    </source>
</reference>
<protein>
    <submittedName>
        <fullName evidence="8">H+/sodium:glutamate symporter</fullName>
    </submittedName>
</protein>
<dbReference type="PRINTS" id="PR00173">
    <property type="entry name" value="EDTRNSPORT"/>
</dbReference>
<feature type="transmembrane region" description="Helical" evidence="7">
    <location>
        <begin position="326"/>
        <end position="346"/>
    </location>
</feature>
<dbReference type="Gene3D" id="1.10.3860.10">
    <property type="entry name" value="Sodium:dicarboxylate symporter"/>
    <property type="match status" value="1"/>
</dbReference>
<dbReference type="PANTHER" id="PTHR42865:SF7">
    <property type="entry name" value="PROTON_GLUTAMATE-ASPARTATE SYMPORTER"/>
    <property type="match status" value="1"/>
</dbReference>
<evidence type="ECO:0000313" key="8">
    <source>
        <dbReference type="EMBL" id="KMT58852.1"/>
    </source>
</evidence>
<keyword evidence="4 7" id="KW-0812">Transmembrane</keyword>
<keyword evidence="2" id="KW-0813">Transport</keyword>
<dbReference type="RefSeq" id="WP_007472102.1">
    <property type="nucleotide sequence ID" value="NZ_KQ130617.1"/>
</dbReference>
<keyword evidence="3" id="KW-1003">Cell membrane</keyword>
<dbReference type="PANTHER" id="PTHR42865">
    <property type="entry name" value="PROTON/GLUTAMATE-ASPARTATE SYMPORTER"/>
    <property type="match status" value="1"/>
</dbReference>
<evidence type="ECO:0000256" key="4">
    <source>
        <dbReference type="ARBA" id="ARBA00022692"/>
    </source>
</evidence>
<comment type="caution">
    <text evidence="8">The sequence shown here is derived from an EMBL/GenBank/DDBJ whole genome shotgun (WGS) entry which is preliminary data.</text>
</comment>
<dbReference type="Pfam" id="PF00375">
    <property type="entry name" value="SDF"/>
    <property type="match status" value="1"/>
</dbReference>
<keyword evidence="5 7" id="KW-1133">Transmembrane helix</keyword>
<dbReference type="OrthoDB" id="9768885at2"/>
<keyword evidence="6 7" id="KW-0472">Membrane</keyword>
<comment type="subcellular location">
    <subcellularLocation>
        <location evidence="1">Cell membrane</location>
        <topology evidence="1">Multi-pass membrane protein</topology>
    </subcellularLocation>
</comment>
<dbReference type="GO" id="GO:0006835">
    <property type="term" value="P:dicarboxylic acid transport"/>
    <property type="evidence" value="ECO:0007669"/>
    <property type="project" value="TreeGrafter"/>
</dbReference>
<evidence type="ECO:0000256" key="7">
    <source>
        <dbReference type="SAM" id="Phobius"/>
    </source>
</evidence>
<feature type="transmembrane region" description="Helical" evidence="7">
    <location>
        <begin position="185"/>
        <end position="203"/>
    </location>
</feature>
<dbReference type="AlphaFoldDB" id="A0A0J8G841"/>
<gene>
    <name evidence="8" type="ORF">X560_1888</name>
</gene>
<keyword evidence="9" id="KW-1185">Reference proteome</keyword>
<dbReference type="InterPro" id="IPR001991">
    <property type="entry name" value="Na-dicarboxylate_symporter"/>
</dbReference>
<dbReference type="SUPFAM" id="SSF118215">
    <property type="entry name" value="Proton glutamate symport protein"/>
    <property type="match status" value="1"/>
</dbReference>
<dbReference type="GO" id="GO:0005886">
    <property type="term" value="C:plasma membrane"/>
    <property type="evidence" value="ECO:0007669"/>
    <property type="project" value="UniProtKB-SubCell"/>
</dbReference>
<dbReference type="Proteomes" id="UP000052258">
    <property type="component" value="Unassembled WGS sequence"/>
</dbReference>
<dbReference type="PATRIC" id="fig|1430899.3.peg.1929"/>
<feature type="transmembrane region" description="Helical" evidence="7">
    <location>
        <begin position="355"/>
        <end position="378"/>
    </location>
</feature>
<feature type="transmembrane region" description="Helical" evidence="7">
    <location>
        <begin position="303"/>
        <end position="320"/>
    </location>
</feature>
<evidence type="ECO:0000256" key="6">
    <source>
        <dbReference type="ARBA" id="ARBA00023136"/>
    </source>
</evidence>
<evidence type="ECO:0000256" key="2">
    <source>
        <dbReference type="ARBA" id="ARBA00022448"/>
    </source>
</evidence>
<organism evidence="8 9">
    <name type="scientific">Listeria fleischmannii 1991</name>
    <dbReference type="NCBI Taxonomy" id="1430899"/>
    <lineage>
        <taxon>Bacteria</taxon>
        <taxon>Bacillati</taxon>
        <taxon>Bacillota</taxon>
        <taxon>Bacilli</taxon>
        <taxon>Bacillales</taxon>
        <taxon>Listeriaceae</taxon>
        <taxon>Listeria</taxon>
    </lineage>
</organism>
<dbReference type="EMBL" id="AZHO01000023">
    <property type="protein sequence ID" value="KMT58852.1"/>
    <property type="molecule type" value="Genomic_DNA"/>
</dbReference>
<sequence length="417" mass="44219">MKLLRNYTFTICLLSGIVLGGLFGVIFGDKTVIVKPIGDIFLNLMFVVIVPLVFLSVSSAIANMKQMARLGKIIGTIFAVFFTTAVIAGIIAFIGISIYNPLHNVDLSAITAHLPKAPTEEGKGLAEILVTTFTVPDFLELFTKSNLLPLIIFSILFGLATSMAGEKGQPVAAFLNSATEVILKMVQFIMYAAPVGLGCYFAVTVGELGPQIINGYLGIFFLYLVLAVIYFFGMNTLYAFIASGKTGVKVFWKHVTTPAITAIATSSSAACIPVNLVATKKMGVPDDIAETVIPLGANTHKDGSVMGGIMKIVFLFTLFGKDMTSASSILAILAVAFLVGAVMGAIPSGGMTGELLIISIFGFSPELVATIMIISTIIDIPATLLNSTGNTVCAMLVSRFVEGKNWLKKQVNIGTKI</sequence>
<feature type="transmembrane region" description="Helical" evidence="7">
    <location>
        <begin position="40"/>
        <end position="61"/>
    </location>
</feature>
<name>A0A0J8G841_9LIST</name>
<evidence type="ECO:0000256" key="3">
    <source>
        <dbReference type="ARBA" id="ARBA00022475"/>
    </source>
</evidence>
<feature type="transmembrane region" description="Helical" evidence="7">
    <location>
        <begin position="7"/>
        <end position="28"/>
    </location>
</feature>
<feature type="transmembrane region" description="Helical" evidence="7">
    <location>
        <begin position="73"/>
        <end position="99"/>
    </location>
</feature>
<evidence type="ECO:0000256" key="1">
    <source>
        <dbReference type="ARBA" id="ARBA00004651"/>
    </source>
</evidence>
<accession>A0A0J8G841</accession>
<dbReference type="GO" id="GO:0015293">
    <property type="term" value="F:symporter activity"/>
    <property type="evidence" value="ECO:0007669"/>
    <property type="project" value="UniProtKB-KW"/>
</dbReference>
<proteinExistence type="predicted"/>
<evidence type="ECO:0000256" key="5">
    <source>
        <dbReference type="ARBA" id="ARBA00022989"/>
    </source>
</evidence>